<feature type="domain" description="ARB-07466-like C-terminal" evidence="2">
    <location>
        <begin position="89"/>
        <end position="210"/>
    </location>
</feature>
<comment type="caution">
    <text evidence="3">The sequence shown here is derived from an EMBL/GenBank/DDBJ whole genome shotgun (WGS) entry which is preliminary data.</text>
</comment>
<accession>A0ABW2KP76</accession>
<sequence>MWARLRERLRRRSRGSGRDAGESEVGIGSGLAVGGAGVFALVATVFAADVYGAGSGGGAGSIRAGEISYHASEVSATGANYDCGVGNGPTTELTCLGYRSVLANFPDVNWGAHCTRPGDPQDHGKGQACDFMTNNRGDAGTAEENANGDELARWLMTNAEQMGIKYIIWRQRIWNPTIGDEPCPGESTVGSSPPSCWRPMKTLGNDTEDHNDHVHVSFTH</sequence>
<evidence type="ECO:0000259" key="2">
    <source>
        <dbReference type="Pfam" id="PF26571"/>
    </source>
</evidence>
<evidence type="ECO:0000256" key="1">
    <source>
        <dbReference type="SAM" id="MobiDB-lite"/>
    </source>
</evidence>
<feature type="region of interest" description="Disordered" evidence="1">
    <location>
        <begin position="1"/>
        <end position="25"/>
    </location>
</feature>
<reference evidence="4" key="1">
    <citation type="journal article" date="2019" name="Int. J. Syst. Evol. Microbiol.">
        <title>The Global Catalogue of Microorganisms (GCM) 10K type strain sequencing project: providing services to taxonomists for standard genome sequencing and annotation.</title>
        <authorList>
            <consortium name="The Broad Institute Genomics Platform"/>
            <consortium name="The Broad Institute Genome Sequencing Center for Infectious Disease"/>
            <person name="Wu L."/>
            <person name="Ma J."/>
        </authorList>
    </citation>
    <scope>NUCLEOTIDE SEQUENCE [LARGE SCALE GENOMIC DNA]</scope>
    <source>
        <strain evidence="4">CGMCC 4.7382</strain>
    </source>
</reference>
<dbReference type="InterPro" id="IPR058593">
    <property type="entry name" value="ARB_07466-like_C"/>
</dbReference>
<name>A0ABW2KP76_9ACTN</name>
<dbReference type="Pfam" id="PF26571">
    <property type="entry name" value="VldE"/>
    <property type="match status" value="1"/>
</dbReference>
<evidence type="ECO:0000313" key="4">
    <source>
        <dbReference type="Proteomes" id="UP001596540"/>
    </source>
</evidence>
<keyword evidence="4" id="KW-1185">Reference proteome</keyword>
<gene>
    <name evidence="3" type="ORF">ACFQRF_26135</name>
</gene>
<dbReference type="EMBL" id="JBHTBH010000017">
    <property type="protein sequence ID" value="MFC7331224.1"/>
    <property type="molecule type" value="Genomic_DNA"/>
</dbReference>
<protein>
    <recommendedName>
        <fullName evidence="2">ARB-07466-like C-terminal domain-containing protein</fullName>
    </recommendedName>
</protein>
<proteinExistence type="predicted"/>
<evidence type="ECO:0000313" key="3">
    <source>
        <dbReference type="EMBL" id="MFC7331224.1"/>
    </source>
</evidence>
<dbReference type="RefSeq" id="WP_379873929.1">
    <property type="nucleotide sequence ID" value="NZ_JBHTBH010000017.1"/>
</dbReference>
<dbReference type="Proteomes" id="UP001596540">
    <property type="component" value="Unassembled WGS sequence"/>
</dbReference>
<organism evidence="3 4">
    <name type="scientific">Marinactinospora rubrisoli</name>
    <dbReference type="NCBI Taxonomy" id="2715399"/>
    <lineage>
        <taxon>Bacteria</taxon>
        <taxon>Bacillati</taxon>
        <taxon>Actinomycetota</taxon>
        <taxon>Actinomycetes</taxon>
        <taxon>Streptosporangiales</taxon>
        <taxon>Nocardiopsidaceae</taxon>
        <taxon>Marinactinospora</taxon>
    </lineage>
</organism>